<comment type="function">
    <text evidence="5">Required for morphogenesis and for the elongation of the flagellar filament by facilitating polymerization of the flagellin monomers at the tip of growing filament. Forms a capping structure, which prevents flagellin subunits (transported through the central channel of the flagellum) from leaking out without polymerization at the distal end.</text>
</comment>
<dbReference type="PANTHER" id="PTHR30288:SF0">
    <property type="entry name" value="FLAGELLAR HOOK-ASSOCIATED PROTEIN 2"/>
    <property type="match status" value="1"/>
</dbReference>
<dbReference type="PANTHER" id="PTHR30288">
    <property type="entry name" value="FLAGELLAR CAP/ASSEMBLY PROTEIN FLID"/>
    <property type="match status" value="1"/>
</dbReference>
<evidence type="ECO:0000256" key="3">
    <source>
        <dbReference type="ARBA" id="ARBA00023054"/>
    </source>
</evidence>
<name>A0ABX2R237_9PSED</name>
<feature type="domain" description="Flagellar hook-associated protein 2 N-terminal" evidence="6">
    <location>
        <begin position="11"/>
        <end position="107"/>
    </location>
</feature>
<dbReference type="RefSeq" id="WP_016975631.1">
    <property type="nucleotide sequence ID" value="NZ_JACAPG010000020.1"/>
</dbReference>
<keyword evidence="5" id="KW-0964">Secreted</keyword>
<dbReference type="Pfam" id="PF07195">
    <property type="entry name" value="FliD_C"/>
    <property type="match status" value="1"/>
</dbReference>
<keyword evidence="4 5" id="KW-0975">Bacterial flagellum</keyword>
<evidence type="ECO:0000256" key="1">
    <source>
        <dbReference type="ARBA" id="ARBA00009764"/>
    </source>
</evidence>
<evidence type="ECO:0000313" key="8">
    <source>
        <dbReference type="EMBL" id="NWD98142.1"/>
    </source>
</evidence>
<dbReference type="InterPro" id="IPR040026">
    <property type="entry name" value="FliD"/>
</dbReference>
<dbReference type="InterPro" id="IPR010810">
    <property type="entry name" value="Flagellin_hook_IN_motif"/>
</dbReference>
<comment type="similarity">
    <text evidence="1 5">Belongs to the FliD family.</text>
</comment>
<dbReference type="Pfam" id="PF07196">
    <property type="entry name" value="Flagellin_IN"/>
    <property type="match status" value="1"/>
</dbReference>
<dbReference type="Pfam" id="PF02465">
    <property type="entry name" value="FliD_N"/>
    <property type="match status" value="1"/>
</dbReference>
<evidence type="ECO:0000259" key="7">
    <source>
        <dbReference type="Pfam" id="PF07195"/>
    </source>
</evidence>
<dbReference type="Proteomes" id="UP000572863">
    <property type="component" value="Unassembled WGS sequence"/>
</dbReference>
<protein>
    <recommendedName>
        <fullName evidence="5">Flagellar hook-associated protein 2</fullName>
        <shortName evidence="5">HAP2</shortName>
    </recommendedName>
    <alternativeName>
        <fullName evidence="5">Flagellar cap protein</fullName>
    </alternativeName>
</protein>
<keyword evidence="8" id="KW-0966">Cell projection</keyword>
<dbReference type="InterPro" id="IPR010809">
    <property type="entry name" value="FliD_C"/>
</dbReference>
<organism evidence="8 9">
    <name type="scientific">Pseudomonas reactans</name>
    <dbReference type="NCBI Taxonomy" id="117680"/>
    <lineage>
        <taxon>Bacteria</taxon>
        <taxon>Pseudomonadati</taxon>
        <taxon>Pseudomonadota</taxon>
        <taxon>Gammaproteobacteria</taxon>
        <taxon>Pseudomonadales</taxon>
        <taxon>Pseudomonadaceae</taxon>
        <taxon>Pseudomonas</taxon>
    </lineage>
</organism>
<evidence type="ECO:0000256" key="5">
    <source>
        <dbReference type="RuleBase" id="RU362066"/>
    </source>
</evidence>
<evidence type="ECO:0000256" key="2">
    <source>
        <dbReference type="ARBA" id="ARBA00011255"/>
    </source>
</evidence>
<sequence length="463" mass="47293">MAGPTISGPGSHIDTQAIVKSLVDAEKAPKQTAINNQTLKATTQLSSIGKIQAALDAFRGAIDNMSKNTSFSGLSATSSDEKVSTVTMGTGASSGSYSLIVTQLATASKVSTANFKGGANTVVNSGTAPTTLTITQSGKDYDLNIPAGSTLQQVRDSLNTQFASAGLSANILTDSNGSRLVVTSTTTGKGTDLTLSGNSGLDVGATVVGNPPQNAKYTLDGSEQESTNNTLADAISGVTIKLLAESPKTTGTPPVPIASTISVAASNATLKSSVKGFVDTYNALMKAINTETVATKNPDNSITAAALTGDAQVRSLVTSVRNELNALSGTGALKSLASFGISTDQKTGLLSIDDKKWDAALKTNSTDINSVFSGDNGLLARMTKATASFAQSNTGVFAKRSSSLSDSLTDLKKQQDALDQRIAGLQTSLTAKYTAMDGLVAQLNAQKDSVLGTLNALNNAKNN</sequence>
<keyword evidence="9" id="KW-1185">Reference proteome</keyword>
<dbReference type="InterPro" id="IPR003481">
    <property type="entry name" value="FliD_N"/>
</dbReference>
<reference evidence="8 9" key="1">
    <citation type="submission" date="2020-04" db="EMBL/GenBank/DDBJ databases">
        <title>Molecular characterization of pseudomonads from Agaricus bisporus reveal novel blotch 2 pathogens in Western Europe.</title>
        <authorList>
            <person name="Taparia T."/>
            <person name="Krijger M."/>
            <person name="Haynes E."/>
            <person name="Elpinstone J.G."/>
            <person name="Noble R."/>
            <person name="Van Der Wolf J."/>
        </authorList>
    </citation>
    <scope>NUCLEOTIDE SEQUENCE [LARGE SCALE GENOMIC DNA]</scope>
    <source>
        <strain evidence="8 9">P7774</strain>
    </source>
</reference>
<comment type="subcellular location">
    <subcellularLocation>
        <location evidence="5">Secreted</location>
    </subcellularLocation>
    <subcellularLocation>
        <location evidence="5">Bacterial flagellum</location>
    </subcellularLocation>
</comment>
<feature type="domain" description="Flagellar hook-associated protein 2 C-terminal" evidence="7">
    <location>
        <begin position="213"/>
        <end position="445"/>
    </location>
</feature>
<evidence type="ECO:0000259" key="6">
    <source>
        <dbReference type="Pfam" id="PF02465"/>
    </source>
</evidence>
<keyword evidence="8" id="KW-0282">Flagellum</keyword>
<accession>A0ABX2R237</accession>
<comment type="subunit">
    <text evidence="2 5">Homopentamer.</text>
</comment>
<gene>
    <name evidence="8" type="primary">fliD</name>
    <name evidence="8" type="ORF">HX871_27330</name>
</gene>
<evidence type="ECO:0000313" key="9">
    <source>
        <dbReference type="Proteomes" id="UP000572863"/>
    </source>
</evidence>
<keyword evidence="8" id="KW-0969">Cilium</keyword>
<keyword evidence="3" id="KW-0175">Coiled coil</keyword>
<comment type="caution">
    <text evidence="8">The sequence shown here is derived from an EMBL/GenBank/DDBJ whole genome shotgun (WGS) entry which is preliminary data.</text>
</comment>
<proteinExistence type="inferred from homology"/>
<dbReference type="EMBL" id="JACARY010000068">
    <property type="protein sequence ID" value="NWD98142.1"/>
    <property type="molecule type" value="Genomic_DNA"/>
</dbReference>
<evidence type="ECO:0000256" key="4">
    <source>
        <dbReference type="ARBA" id="ARBA00023143"/>
    </source>
</evidence>